<dbReference type="GO" id="GO:0006355">
    <property type="term" value="P:regulation of DNA-templated transcription"/>
    <property type="evidence" value="ECO:0007669"/>
    <property type="project" value="InterPro"/>
</dbReference>
<dbReference type="RefSeq" id="WP_282199990.1">
    <property type="nucleotide sequence ID" value="NZ_BOQE01000001.1"/>
</dbReference>
<dbReference type="PANTHER" id="PTHR32071:SF101">
    <property type="entry name" value="ACETOIN DEHYDROGENASE OPERON TRANSCRIPTIONAL ACTIVATOR ACOR"/>
    <property type="match status" value="1"/>
</dbReference>
<gene>
    <name evidence="7" type="ORF">DNHGIG_25050</name>
</gene>
<dbReference type="InterPro" id="IPR025943">
    <property type="entry name" value="Sigma_54_int_dom_ATP-bd_2"/>
</dbReference>
<evidence type="ECO:0000256" key="3">
    <source>
        <dbReference type="ARBA" id="ARBA00023015"/>
    </source>
</evidence>
<evidence type="ECO:0000256" key="4">
    <source>
        <dbReference type="ARBA" id="ARBA00023125"/>
    </source>
</evidence>
<dbReference type="CDD" id="cd00009">
    <property type="entry name" value="AAA"/>
    <property type="match status" value="1"/>
</dbReference>
<keyword evidence="8" id="KW-1185">Reference proteome</keyword>
<dbReference type="FunFam" id="3.40.50.300:FF:000006">
    <property type="entry name" value="DNA-binding transcriptional regulator NtrC"/>
    <property type="match status" value="1"/>
</dbReference>
<dbReference type="InterPro" id="IPR002197">
    <property type="entry name" value="HTH_Fis"/>
</dbReference>
<protein>
    <submittedName>
        <fullName evidence="7">Sigma-54-dependent Fis family transcriptional regulator</fullName>
    </submittedName>
</protein>
<dbReference type="SUPFAM" id="SSF55781">
    <property type="entry name" value="GAF domain-like"/>
    <property type="match status" value="1"/>
</dbReference>
<keyword evidence="3" id="KW-0805">Transcription regulation</keyword>
<evidence type="ECO:0000313" key="7">
    <source>
        <dbReference type="EMBL" id="GIM46956.1"/>
    </source>
</evidence>
<evidence type="ECO:0000256" key="1">
    <source>
        <dbReference type="ARBA" id="ARBA00022741"/>
    </source>
</evidence>
<dbReference type="GO" id="GO:0043565">
    <property type="term" value="F:sequence-specific DNA binding"/>
    <property type="evidence" value="ECO:0007669"/>
    <property type="project" value="InterPro"/>
</dbReference>
<dbReference type="Proteomes" id="UP001057291">
    <property type="component" value="Unassembled WGS sequence"/>
</dbReference>
<dbReference type="Gene3D" id="3.30.450.40">
    <property type="match status" value="1"/>
</dbReference>
<dbReference type="InterPro" id="IPR025944">
    <property type="entry name" value="Sigma_54_int_dom_CS"/>
</dbReference>
<dbReference type="InterPro" id="IPR002078">
    <property type="entry name" value="Sigma_54_int"/>
</dbReference>
<dbReference type="Pfam" id="PF01590">
    <property type="entry name" value="GAF"/>
    <property type="match status" value="1"/>
</dbReference>
<keyword evidence="4" id="KW-0238">DNA-binding</keyword>
<dbReference type="Gene3D" id="3.40.50.300">
    <property type="entry name" value="P-loop containing nucleotide triphosphate hydrolases"/>
    <property type="match status" value="1"/>
</dbReference>
<keyword evidence="5" id="KW-0804">Transcription</keyword>
<dbReference type="InterPro" id="IPR029016">
    <property type="entry name" value="GAF-like_dom_sf"/>
</dbReference>
<dbReference type="PRINTS" id="PR01590">
    <property type="entry name" value="HTHFIS"/>
</dbReference>
<proteinExistence type="predicted"/>
<reference evidence="7" key="1">
    <citation type="journal article" date="2023" name="Int. J. Syst. Evol. Microbiol.">
        <title>Collibacillus ludicampi gen. nov., sp. nov., a new soil bacterium of the family Alicyclobacillaceae.</title>
        <authorList>
            <person name="Jojima T."/>
            <person name="Ioku Y."/>
            <person name="Fukuta Y."/>
            <person name="Shirasaka N."/>
            <person name="Matsumura Y."/>
            <person name="Mori M."/>
        </authorList>
    </citation>
    <scope>NUCLEOTIDE SEQUENCE</scope>
    <source>
        <strain evidence="7">TP075</strain>
    </source>
</reference>
<organism evidence="7 8">
    <name type="scientific">Collibacillus ludicampi</name>
    <dbReference type="NCBI Taxonomy" id="2771369"/>
    <lineage>
        <taxon>Bacteria</taxon>
        <taxon>Bacillati</taxon>
        <taxon>Bacillota</taxon>
        <taxon>Bacilli</taxon>
        <taxon>Bacillales</taxon>
        <taxon>Alicyclobacillaceae</taxon>
        <taxon>Collibacillus</taxon>
    </lineage>
</organism>
<dbReference type="InterPro" id="IPR058031">
    <property type="entry name" value="AAA_lid_NorR"/>
</dbReference>
<dbReference type="InterPro" id="IPR003018">
    <property type="entry name" value="GAF"/>
</dbReference>
<dbReference type="EMBL" id="BOQE01000001">
    <property type="protein sequence ID" value="GIM46956.1"/>
    <property type="molecule type" value="Genomic_DNA"/>
</dbReference>
<dbReference type="AlphaFoldDB" id="A0AAV4LGJ1"/>
<sequence>MTFGTVSQHIWKRFVHEGVLDASRLQKRITESWFRCKNEGVNPHSGVGKKVLTGDTFDRRKKQNALLLDIAIPYVEKLFEYIKGSHSVVLLIDPQGYVLTMKGDQEVLRLAQTINFVEGVQWTEEEVGTNAIGTALIIKEPITVVGSEHYSLASHQWTCSAAPICDEEGVVMGVINVSSPVQHHHPLTLAAVVSIAYAIEREWKIREQNDRLELIQQSFDLLQTNIPMVICNRKKQIVSASQDVRTEVPQWEMMKVSELQEFRYMERSCTPLYSHRHGRHIGYCIHLKYSKHKVLTHTKKIKESSVSFIFPGETGTSEAFLRTLREVERVAHTDANVHIYGESGTGKELIARAIHQNSAYKDGPFVAVNCGAIPCDLMESELFGYVEGAFTGARRQGHQGKFEQANNGTIFLDEIGEISPSMQVALLRVLQEREVTPIGGKKAIPLNIRVITATHRDLRQMVQDGTFREDLFYRLYVFPIYVPSLRERKEDIPYLIRYYCKKNHWPVEIPDVIMEKIIDYDWPGNIRELFNVLERLRILSGGNAPDPSLVHHLFVHRVGRTSVASWDLSFAEHHKPLTYREELQKREIIQALEKTGGNASLAAKLLNIPRSTFYRRLQKYQL</sequence>
<dbReference type="PROSITE" id="PS00676">
    <property type="entry name" value="SIGMA54_INTERACT_2"/>
    <property type="match status" value="1"/>
</dbReference>
<dbReference type="Pfam" id="PF02954">
    <property type="entry name" value="HTH_8"/>
    <property type="match status" value="1"/>
</dbReference>
<dbReference type="SMART" id="SM00382">
    <property type="entry name" value="AAA"/>
    <property type="match status" value="1"/>
</dbReference>
<keyword evidence="2" id="KW-0067">ATP-binding</keyword>
<dbReference type="InterPro" id="IPR027417">
    <property type="entry name" value="P-loop_NTPase"/>
</dbReference>
<feature type="domain" description="Sigma-54 factor interaction" evidence="6">
    <location>
        <begin position="313"/>
        <end position="538"/>
    </location>
</feature>
<dbReference type="PANTHER" id="PTHR32071">
    <property type="entry name" value="TRANSCRIPTIONAL REGULATORY PROTEIN"/>
    <property type="match status" value="1"/>
</dbReference>
<evidence type="ECO:0000256" key="5">
    <source>
        <dbReference type="ARBA" id="ARBA00023163"/>
    </source>
</evidence>
<accession>A0AAV4LGJ1</accession>
<dbReference type="PROSITE" id="PS00688">
    <property type="entry name" value="SIGMA54_INTERACT_3"/>
    <property type="match status" value="1"/>
</dbReference>
<comment type="caution">
    <text evidence="7">The sequence shown here is derived from an EMBL/GenBank/DDBJ whole genome shotgun (WGS) entry which is preliminary data.</text>
</comment>
<evidence type="ECO:0000259" key="6">
    <source>
        <dbReference type="PROSITE" id="PS50045"/>
    </source>
</evidence>
<dbReference type="SUPFAM" id="SSF46689">
    <property type="entry name" value="Homeodomain-like"/>
    <property type="match status" value="1"/>
</dbReference>
<evidence type="ECO:0000313" key="8">
    <source>
        <dbReference type="Proteomes" id="UP001057291"/>
    </source>
</evidence>
<dbReference type="InterPro" id="IPR009057">
    <property type="entry name" value="Homeodomain-like_sf"/>
</dbReference>
<keyword evidence="1" id="KW-0547">Nucleotide-binding</keyword>
<dbReference type="Pfam" id="PF00158">
    <property type="entry name" value="Sigma54_activat"/>
    <property type="match status" value="1"/>
</dbReference>
<dbReference type="GO" id="GO:0005524">
    <property type="term" value="F:ATP binding"/>
    <property type="evidence" value="ECO:0007669"/>
    <property type="project" value="UniProtKB-KW"/>
</dbReference>
<dbReference type="InterPro" id="IPR003593">
    <property type="entry name" value="AAA+_ATPase"/>
</dbReference>
<dbReference type="PROSITE" id="PS50045">
    <property type="entry name" value="SIGMA54_INTERACT_4"/>
    <property type="match status" value="1"/>
</dbReference>
<dbReference type="Gene3D" id="1.10.8.60">
    <property type="match status" value="1"/>
</dbReference>
<name>A0AAV4LGJ1_9BACL</name>
<dbReference type="SUPFAM" id="SSF52540">
    <property type="entry name" value="P-loop containing nucleoside triphosphate hydrolases"/>
    <property type="match status" value="1"/>
</dbReference>
<evidence type="ECO:0000256" key="2">
    <source>
        <dbReference type="ARBA" id="ARBA00022840"/>
    </source>
</evidence>
<dbReference type="Gene3D" id="1.10.10.60">
    <property type="entry name" value="Homeodomain-like"/>
    <property type="match status" value="1"/>
</dbReference>
<dbReference type="Pfam" id="PF25601">
    <property type="entry name" value="AAA_lid_14"/>
    <property type="match status" value="1"/>
</dbReference>